<comment type="similarity">
    <text evidence="1">Belongs to the aldehyde dehydrogenase family.</text>
</comment>
<evidence type="ECO:0000259" key="3">
    <source>
        <dbReference type="Pfam" id="PF00171"/>
    </source>
</evidence>
<evidence type="ECO:0000313" key="4">
    <source>
        <dbReference type="EMBL" id="GLT15305.1"/>
    </source>
</evidence>
<dbReference type="PANTHER" id="PTHR43353">
    <property type="entry name" value="SUCCINATE-SEMIALDEHYDE DEHYDROGENASE, MITOCHONDRIAL"/>
    <property type="match status" value="1"/>
</dbReference>
<name>A0ABQ6ERV5_9VIBR</name>
<dbReference type="Gene3D" id="3.40.605.10">
    <property type="entry name" value="Aldehyde Dehydrogenase, Chain A, domain 1"/>
    <property type="match status" value="1"/>
</dbReference>
<evidence type="ECO:0000313" key="5">
    <source>
        <dbReference type="Proteomes" id="UP001157156"/>
    </source>
</evidence>
<sequence length="471" mass="51905">MSPYLYINGQLVNSHQQKTIFNPATDEKISSIYIADKTIADQALNCAKDAEFNWGRLSINKRIIWMRKLRSEFIKQEEYLRNCVHQETGKTWKDTLEDFQLLIDSMEFYSKISSDYLATETVIDDTHSHAIIKIPVGTCIAYLAWNFPLLNIGYKLAPAMASGCPIIIKPSIQTPLSAYAVGEICHSIGLPKGAVQILAGDDIELGNHMSSSTIPAMLTLIGSTNTGLKVIEKSTTSIKHFSMELGGDAPFIILDDANQELAADILHSIKFTNAGQTCVSANRVFVADSILESFIEKVLQRLNTIKLGWHRDSDATMGALINKTARNRIHELVVDALNKGATCLSGGDFSPEETGSFYPPTLLVNVTADMKIYQQEIFGPVIAISSFKNIQEAINKANMTKSGLASYIFTNDSSIQKVMTDELDFGEVHVNGIKYSIELPHTGIKQSGIGCDCSKYSLNDFTALKRISTPL</sequence>
<reference evidence="5" key="1">
    <citation type="journal article" date="2019" name="Int. J. Syst. Evol. Microbiol.">
        <title>The Global Catalogue of Microorganisms (GCM) 10K type strain sequencing project: providing services to taxonomists for standard genome sequencing and annotation.</title>
        <authorList>
            <consortium name="The Broad Institute Genomics Platform"/>
            <consortium name="The Broad Institute Genome Sequencing Center for Infectious Disease"/>
            <person name="Wu L."/>
            <person name="Ma J."/>
        </authorList>
    </citation>
    <scope>NUCLEOTIDE SEQUENCE [LARGE SCALE GENOMIC DNA]</scope>
    <source>
        <strain evidence="5">NBRC 111146</strain>
    </source>
</reference>
<keyword evidence="5" id="KW-1185">Reference proteome</keyword>
<dbReference type="InterPro" id="IPR016163">
    <property type="entry name" value="Ald_DH_C"/>
</dbReference>
<dbReference type="InterPro" id="IPR016161">
    <property type="entry name" value="Ald_DH/histidinol_DH"/>
</dbReference>
<keyword evidence="2" id="KW-0560">Oxidoreductase</keyword>
<dbReference type="InterPro" id="IPR015590">
    <property type="entry name" value="Aldehyde_DH_dom"/>
</dbReference>
<organism evidence="4 5">
    <name type="scientific">Vibrio algivorus</name>
    <dbReference type="NCBI Taxonomy" id="1667024"/>
    <lineage>
        <taxon>Bacteria</taxon>
        <taxon>Pseudomonadati</taxon>
        <taxon>Pseudomonadota</taxon>
        <taxon>Gammaproteobacteria</taxon>
        <taxon>Vibrionales</taxon>
        <taxon>Vibrionaceae</taxon>
        <taxon>Vibrio</taxon>
    </lineage>
</organism>
<dbReference type="PANTHER" id="PTHR43353:SF5">
    <property type="entry name" value="SUCCINATE-SEMIALDEHYDE DEHYDROGENASE, MITOCHONDRIAL"/>
    <property type="match status" value="1"/>
</dbReference>
<accession>A0ABQ6ERV5</accession>
<gene>
    <name evidence="4" type="primary">gadD</name>
    <name evidence="4" type="ORF">GCM10007931_22800</name>
</gene>
<proteinExistence type="inferred from homology"/>
<dbReference type="EMBL" id="BSPV01000008">
    <property type="protein sequence ID" value="GLT15305.1"/>
    <property type="molecule type" value="Genomic_DNA"/>
</dbReference>
<evidence type="ECO:0000256" key="1">
    <source>
        <dbReference type="ARBA" id="ARBA00009986"/>
    </source>
</evidence>
<protein>
    <submittedName>
        <fullName evidence="4">NAD-dependent succinate-semialdehyde dehydrogenase</fullName>
    </submittedName>
</protein>
<dbReference type="InterPro" id="IPR016162">
    <property type="entry name" value="Ald_DH_N"/>
</dbReference>
<dbReference type="Pfam" id="PF00171">
    <property type="entry name" value="Aldedh"/>
    <property type="match status" value="1"/>
</dbReference>
<dbReference type="InterPro" id="IPR050740">
    <property type="entry name" value="Aldehyde_DH_Superfamily"/>
</dbReference>
<evidence type="ECO:0000256" key="2">
    <source>
        <dbReference type="ARBA" id="ARBA00023002"/>
    </source>
</evidence>
<dbReference type="Proteomes" id="UP001157156">
    <property type="component" value="Unassembled WGS sequence"/>
</dbReference>
<dbReference type="SUPFAM" id="SSF53720">
    <property type="entry name" value="ALDH-like"/>
    <property type="match status" value="1"/>
</dbReference>
<comment type="caution">
    <text evidence="4">The sequence shown here is derived from an EMBL/GenBank/DDBJ whole genome shotgun (WGS) entry which is preliminary data.</text>
</comment>
<dbReference type="RefSeq" id="WP_160117520.1">
    <property type="nucleotide sequence ID" value="NZ_BSPV01000008.1"/>
</dbReference>
<feature type="domain" description="Aldehyde dehydrogenase" evidence="3">
    <location>
        <begin position="16"/>
        <end position="466"/>
    </location>
</feature>
<dbReference type="Gene3D" id="3.40.309.10">
    <property type="entry name" value="Aldehyde Dehydrogenase, Chain A, domain 2"/>
    <property type="match status" value="1"/>
</dbReference>